<keyword evidence="8" id="KW-1185">Reference proteome</keyword>
<dbReference type="RefSeq" id="WP_019225931.1">
    <property type="nucleotide sequence ID" value="NZ_CP007033.1"/>
</dbReference>
<name>A0ABN4BVP0_DEHRP</name>
<evidence type="ECO:0000313" key="8">
    <source>
        <dbReference type="Proteomes" id="UP000018934"/>
    </source>
</evidence>
<evidence type="ECO:0000259" key="6">
    <source>
        <dbReference type="SMART" id="SM00062"/>
    </source>
</evidence>
<dbReference type="InterPro" id="IPR001638">
    <property type="entry name" value="Solute-binding_3/MltF_N"/>
</dbReference>
<dbReference type="CDD" id="cd01008">
    <property type="entry name" value="PBP2_NrtA_SsuA_CpmA_like"/>
    <property type="match status" value="1"/>
</dbReference>
<evidence type="ECO:0000256" key="3">
    <source>
        <dbReference type="ARBA" id="ARBA00022448"/>
    </source>
</evidence>
<proteinExistence type="inferred from homology"/>
<accession>A0ABN4BVP0</accession>
<keyword evidence="4 5" id="KW-0732">Signal</keyword>
<evidence type="ECO:0000256" key="1">
    <source>
        <dbReference type="ARBA" id="ARBA00004418"/>
    </source>
</evidence>
<dbReference type="SUPFAM" id="SSF53850">
    <property type="entry name" value="Periplasmic binding protein-like II"/>
    <property type="match status" value="1"/>
</dbReference>
<dbReference type="PROSITE" id="PS51257">
    <property type="entry name" value="PROKAR_LIPOPROTEIN"/>
    <property type="match status" value="1"/>
</dbReference>
<comment type="similarity">
    <text evidence="2">Belongs to the bacterial solute-binding protein SsuA/TauA family.</text>
</comment>
<dbReference type="InterPro" id="IPR010067">
    <property type="entry name" value="ABC_SsuA_sub-bd"/>
</dbReference>
<feature type="domain" description="Solute-binding protein family 3/N-terminal" evidence="6">
    <location>
        <begin position="39"/>
        <end position="260"/>
    </location>
</feature>
<dbReference type="Proteomes" id="UP000018934">
    <property type="component" value="Chromosome"/>
</dbReference>
<dbReference type="PANTHER" id="PTHR30024">
    <property type="entry name" value="ALIPHATIC SULFONATES-BINDING PROTEIN-RELATED"/>
    <property type="match status" value="1"/>
</dbReference>
<dbReference type="EMBL" id="CP007033">
    <property type="protein sequence ID" value="AHF10167.1"/>
    <property type="molecule type" value="Genomic_DNA"/>
</dbReference>
<evidence type="ECO:0000256" key="5">
    <source>
        <dbReference type="SAM" id="SignalP"/>
    </source>
</evidence>
<evidence type="ECO:0000313" key="7">
    <source>
        <dbReference type="EMBL" id="AHF10167.1"/>
    </source>
</evidence>
<dbReference type="Pfam" id="PF09084">
    <property type="entry name" value="NMT1"/>
    <property type="match status" value="1"/>
</dbReference>
<evidence type="ECO:0000256" key="2">
    <source>
        <dbReference type="ARBA" id="ARBA00010742"/>
    </source>
</evidence>
<comment type="subcellular location">
    <subcellularLocation>
        <location evidence="1">Periplasm</location>
    </subcellularLocation>
</comment>
<organism evidence="7 8">
    <name type="scientific">Dehalobacter restrictus (strain DSM 9455 / PER-K23)</name>
    <dbReference type="NCBI Taxonomy" id="871738"/>
    <lineage>
        <taxon>Bacteria</taxon>
        <taxon>Bacillati</taxon>
        <taxon>Bacillota</taxon>
        <taxon>Clostridia</taxon>
        <taxon>Eubacteriales</taxon>
        <taxon>Desulfitobacteriaceae</taxon>
        <taxon>Dehalobacter</taxon>
    </lineage>
</organism>
<dbReference type="PANTHER" id="PTHR30024:SF42">
    <property type="entry name" value="ALIPHATIC SULFONATES-BINDING PROTEIN-RELATED"/>
    <property type="match status" value="1"/>
</dbReference>
<feature type="signal peptide" evidence="5">
    <location>
        <begin position="1"/>
        <end position="29"/>
    </location>
</feature>
<dbReference type="SMART" id="SM00062">
    <property type="entry name" value="PBPb"/>
    <property type="match status" value="1"/>
</dbReference>
<dbReference type="NCBIfam" id="TIGR01728">
    <property type="entry name" value="SsuA_fam"/>
    <property type="match status" value="1"/>
</dbReference>
<keyword evidence="3" id="KW-0813">Transport</keyword>
<reference evidence="7 8" key="1">
    <citation type="journal article" date="2013" name="Stand. Genomic Sci.">
        <title>Complete genome sequence of Dehalobacter restrictus PER-K23(T.).</title>
        <authorList>
            <person name="Kruse T."/>
            <person name="Maillard J."/>
            <person name="Goodwin L."/>
            <person name="Woyke T."/>
            <person name="Teshima H."/>
            <person name="Bruce D."/>
            <person name="Detter C."/>
            <person name="Tapia R."/>
            <person name="Han C."/>
            <person name="Huntemann M."/>
            <person name="Wei C.L."/>
            <person name="Han J."/>
            <person name="Chen A."/>
            <person name="Kyrpides N."/>
            <person name="Szeto E."/>
            <person name="Markowitz V."/>
            <person name="Ivanova N."/>
            <person name="Pagani I."/>
            <person name="Pati A."/>
            <person name="Pitluck S."/>
            <person name="Nolan M."/>
            <person name="Holliger C."/>
            <person name="Smidt H."/>
        </authorList>
    </citation>
    <scope>NUCLEOTIDE SEQUENCE [LARGE SCALE GENOMIC DNA]</scope>
    <source>
        <strain evidence="8">DSM 9455</strain>
    </source>
</reference>
<gene>
    <name evidence="7" type="ORF">DEHRE_08790</name>
</gene>
<dbReference type="InterPro" id="IPR015168">
    <property type="entry name" value="SsuA/THI5"/>
</dbReference>
<protein>
    <submittedName>
        <fullName evidence="7">Aliphatic sulfonate ABC transporter substrate-binding protein</fullName>
    </submittedName>
</protein>
<dbReference type="Gene3D" id="3.40.190.10">
    <property type="entry name" value="Periplasmic binding protein-like II"/>
    <property type="match status" value="2"/>
</dbReference>
<feature type="chain" id="PRO_5045665728" evidence="5">
    <location>
        <begin position="30"/>
        <end position="330"/>
    </location>
</feature>
<evidence type="ECO:0000256" key="4">
    <source>
        <dbReference type="ARBA" id="ARBA00022729"/>
    </source>
</evidence>
<sequence>MKKYLKICITVLLSLLLLISVTGCQPNTAKQQEKPKIINISYSTKPLNAPAIVALEKKMFEDEFAKDEIQVKWYELEGPATTEALAGKSIDFATSLNYVSAIISNANGNDIKILSSYSKFPKGIGLVAAKGGEIASVADLKGKKVALQKGTMLHEMLIKALAEAGMSANDVEIISMASADALNALLQKQVDAAVIPDPLLTKGIASQKITLIRNAEGLILGQAVIAARTEFIQKYPETTKRFLEIHQQILDWIQENQDEALRMTTDANGMELKAVTALYPKFDFTMPIDSQDIEKLKESAEFLKANGFIKSDVDPDELINHLVDTGYLPK</sequence>